<dbReference type="InterPro" id="IPR000073">
    <property type="entry name" value="AB_hydrolase_1"/>
</dbReference>
<proteinExistence type="predicted"/>
<dbReference type="PANTHER" id="PTHR43433:SF5">
    <property type="entry name" value="AB HYDROLASE-1 DOMAIN-CONTAINING PROTEIN"/>
    <property type="match status" value="1"/>
</dbReference>
<organism evidence="2 3">
    <name type="scientific">Yoonia ponticola</name>
    <dbReference type="NCBI Taxonomy" id="1524255"/>
    <lineage>
        <taxon>Bacteria</taxon>
        <taxon>Pseudomonadati</taxon>
        <taxon>Pseudomonadota</taxon>
        <taxon>Alphaproteobacteria</taxon>
        <taxon>Rhodobacterales</taxon>
        <taxon>Paracoccaceae</taxon>
        <taxon>Yoonia</taxon>
    </lineage>
</organism>
<gene>
    <name evidence="2" type="ORF">FHS72_001957</name>
</gene>
<reference evidence="2 3" key="1">
    <citation type="submission" date="2020-08" db="EMBL/GenBank/DDBJ databases">
        <title>Genomic Encyclopedia of Type Strains, Phase IV (KMG-IV): sequencing the most valuable type-strain genomes for metagenomic binning, comparative biology and taxonomic classification.</title>
        <authorList>
            <person name="Goeker M."/>
        </authorList>
    </citation>
    <scope>NUCLEOTIDE SEQUENCE [LARGE SCALE GENOMIC DNA]</scope>
    <source>
        <strain evidence="2 3">DSM 101064</strain>
    </source>
</reference>
<dbReference type="InterPro" id="IPR050471">
    <property type="entry name" value="AB_hydrolase"/>
</dbReference>
<dbReference type="RefSeq" id="WP_183528517.1">
    <property type="nucleotide sequence ID" value="NZ_JACIJM010000005.1"/>
</dbReference>
<evidence type="ECO:0000259" key="1">
    <source>
        <dbReference type="Pfam" id="PF00561"/>
    </source>
</evidence>
<accession>A0A7W9BKQ9</accession>
<feature type="domain" description="AB hydrolase-1" evidence="1">
    <location>
        <begin position="22"/>
        <end position="124"/>
    </location>
</feature>
<sequence>MPEFHTKDGTRLYYTDEGNGIPILCLAGLTRNGRDFDHVAPHLPTMMPVRLIRLDYRGRGQSDWADPSTYTVPHEAQDVLELLDHLGLEKAAILGTSRGGLIAMFLAATAYDRLLGVALNDIGPELADSGLDVIKDYIGRRPAQKTYAEAAAFRAKAWSHFSDVPMARWLTEVENHYIETEDGLELRYDPKLREAVLEAGTQPAPDLWPLYDALLGLPLCLIRGENSDLLSEATADKMLERRIDMIRADIPGRGHVPFLDEEMALDALHEWLEDME</sequence>
<evidence type="ECO:0000313" key="2">
    <source>
        <dbReference type="EMBL" id="MBB5722331.1"/>
    </source>
</evidence>
<dbReference type="AlphaFoldDB" id="A0A7W9BKQ9"/>
<comment type="caution">
    <text evidence="2">The sequence shown here is derived from an EMBL/GenBank/DDBJ whole genome shotgun (WGS) entry which is preliminary data.</text>
</comment>
<dbReference type="InterPro" id="IPR029058">
    <property type="entry name" value="AB_hydrolase_fold"/>
</dbReference>
<protein>
    <submittedName>
        <fullName evidence="2">Pimeloyl-ACP methyl ester carboxylesterase</fullName>
    </submittedName>
</protein>
<keyword evidence="3" id="KW-1185">Reference proteome</keyword>
<dbReference type="PANTHER" id="PTHR43433">
    <property type="entry name" value="HYDROLASE, ALPHA/BETA FOLD FAMILY PROTEIN"/>
    <property type="match status" value="1"/>
</dbReference>
<dbReference type="SUPFAM" id="SSF53474">
    <property type="entry name" value="alpha/beta-Hydrolases"/>
    <property type="match status" value="1"/>
</dbReference>
<dbReference type="Pfam" id="PF00561">
    <property type="entry name" value="Abhydrolase_1"/>
    <property type="match status" value="1"/>
</dbReference>
<evidence type="ECO:0000313" key="3">
    <source>
        <dbReference type="Proteomes" id="UP000535415"/>
    </source>
</evidence>
<dbReference type="Proteomes" id="UP000535415">
    <property type="component" value="Unassembled WGS sequence"/>
</dbReference>
<dbReference type="Gene3D" id="3.40.50.1820">
    <property type="entry name" value="alpha/beta hydrolase"/>
    <property type="match status" value="1"/>
</dbReference>
<dbReference type="EMBL" id="JACIJM010000005">
    <property type="protein sequence ID" value="MBB5722331.1"/>
    <property type="molecule type" value="Genomic_DNA"/>
</dbReference>
<name>A0A7W9BKQ9_9RHOB</name>